<dbReference type="RefSeq" id="XP_001740707.1">
    <property type="nucleotide sequence ID" value="XM_001740655.1"/>
</dbReference>
<accession>B0ERI1</accession>
<proteinExistence type="predicted"/>
<dbReference type="AlphaFoldDB" id="B0ERI1"/>
<name>B0ERI1_ENTDS</name>
<sequence length="129" mass="15303">MILLMDRIASEFDAKSGFDRNNITVHTLVLNRNKDQKITCKRFDRDKCSWFCDSMNRCTCSMCYENDYFYTLCDVETGLCIQRHKAKPKAKKECSDRCIVSYECRNIERYVIEQYNNMPTKSKMNCTIL</sequence>
<dbReference type="KEGG" id="edi:EDI_037780"/>
<keyword evidence="2" id="KW-1185">Reference proteome</keyword>
<gene>
    <name evidence="1" type="ORF">EDI_037780</name>
</gene>
<reference evidence="2" key="1">
    <citation type="submission" date="2007-12" db="EMBL/GenBank/DDBJ databases">
        <title>Annotation of Entamoeba dispar SAW760.</title>
        <authorList>
            <person name="Lorenzi H."/>
            <person name="Inman J."/>
            <person name="Schobel S."/>
            <person name="Amedeo P."/>
            <person name="Caler E."/>
        </authorList>
    </citation>
    <scope>NUCLEOTIDE SEQUENCE [LARGE SCALE GENOMIC DNA]</scope>
    <source>
        <strain evidence="2">ATCC PRA-260 / SAW760</strain>
    </source>
</reference>
<evidence type="ECO:0000313" key="1">
    <source>
        <dbReference type="EMBL" id="EDR22839.1"/>
    </source>
</evidence>
<organism evidence="2">
    <name type="scientific">Entamoeba dispar (strain ATCC PRA-260 / SAW760)</name>
    <dbReference type="NCBI Taxonomy" id="370354"/>
    <lineage>
        <taxon>Eukaryota</taxon>
        <taxon>Amoebozoa</taxon>
        <taxon>Evosea</taxon>
        <taxon>Archamoebae</taxon>
        <taxon>Mastigamoebida</taxon>
        <taxon>Entamoebidae</taxon>
        <taxon>Entamoeba</taxon>
    </lineage>
</organism>
<protein>
    <submittedName>
        <fullName evidence="1">Uncharacterized protein</fullName>
    </submittedName>
</protein>
<evidence type="ECO:0000313" key="2">
    <source>
        <dbReference type="Proteomes" id="UP000008076"/>
    </source>
</evidence>
<dbReference type="EMBL" id="DS550522">
    <property type="protein sequence ID" value="EDR22839.1"/>
    <property type="molecule type" value="Genomic_DNA"/>
</dbReference>
<dbReference type="VEuPathDB" id="AmoebaDB:EDI_037780"/>
<dbReference type="GeneID" id="5885904"/>
<dbReference type="Proteomes" id="UP000008076">
    <property type="component" value="Unassembled WGS sequence"/>
</dbReference>